<gene>
    <name evidence="2" type="ORF">COLO4_07969</name>
</gene>
<keyword evidence="3" id="KW-1185">Reference proteome</keyword>
<organism evidence="2 3">
    <name type="scientific">Corchorus olitorius</name>
    <dbReference type="NCBI Taxonomy" id="93759"/>
    <lineage>
        <taxon>Eukaryota</taxon>
        <taxon>Viridiplantae</taxon>
        <taxon>Streptophyta</taxon>
        <taxon>Embryophyta</taxon>
        <taxon>Tracheophyta</taxon>
        <taxon>Spermatophyta</taxon>
        <taxon>Magnoliopsida</taxon>
        <taxon>eudicotyledons</taxon>
        <taxon>Gunneridae</taxon>
        <taxon>Pentapetalae</taxon>
        <taxon>rosids</taxon>
        <taxon>malvids</taxon>
        <taxon>Malvales</taxon>
        <taxon>Malvaceae</taxon>
        <taxon>Grewioideae</taxon>
        <taxon>Apeibeae</taxon>
        <taxon>Corchorus</taxon>
    </lineage>
</organism>
<comment type="caution">
    <text evidence="2">The sequence shown here is derived from an EMBL/GenBank/DDBJ whole genome shotgun (WGS) entry which is preliminary data.</text>
</comment>
<dbReference type="AlphaFoldDB" id="A0A1R3KHX9"/>
<dbReference type="EMBL" id="AWUE01013531">
    <property type="protein sequence ID" value="OMP06696.1"/>
    <property type="molecule type" value="Genomic_DNA"/>
</dbReference>
<feature type="region of interest" description="Disordered" evidence="1">
    <location>
        <begin position="1"/>
        <end position="41"/>
    </location>
</feature>
<reference evidence="3" key="1">
    <citation type="submission" date="2013-09" db="EMBL/GenBank/DDBJ databases">
        <title>Corchorus olitorius genome sequencing.</title>
        <authorList>
            <person name="Alam M."/>
            <person name="Haque M.S."/>
            <person name="Islam M.S."/>
            <person name="Emdad E.M."/>
            <person name="Islam M.M."/>
            <person name="Ahmed B."/>
            <person name="Halim A."/>
            <person name="Hossen Q.M.M."/>
            <person name="Hossain M.Z."/>
            <person name="Ahmed R."/>
            <person name="Khan M.M."/>
            <person name="Islam R."/>
            <person name="Rashid M.M."/>
            <person name="Khan S.A."/>
            <person name="Rahman M.S."/>
            <person name="Alam M."/>
            <person name="Yahiya A.S."/>
            <person name="Khan M.S."/>
            <person name="Azam M.S."/>
            <person name="Haque T."/>
            <person name="Lashkar M.Z.H."/>
            <person name="Akhand A.I."/>
            <person name="Morshed G."/>
            <person name="Roy S."/>
            <person name="Uddin K.S."/>
            <person name="Rabeya T."/>
            <person name="Hossain A.S."/>
            <person name="Chowdhury A."/>
            <person name="Snigdha A.R."/>
            <person name="Mortoza M.S."/>
            <person name="Matin S.A."/>
            <person name="Hoque S.M.E."/>
            <person name="Islam M.K."/>
            <person name="Roy D.K."/>
            <person name="Haider R."/>
            <person name="Moosa M.M."/>
            <person name="Elias S.M."/>
            <person name="Hasan A.M."/>
            <person name="Jahan S."/>
            <person name="Shafiuddin M."/>
            <person name="Mahmood N."/>
            <person name="Shommy N.S."/>
        </authorList>
    </citation>
    <scope>NUCLEOTIDE SEQUENCE [LARGE SCALE GENOMIC DNA]</scope>
    <source>
        <strain evidence="3">cv. O-4</strain>
    </source>
</reference>
<protein>
    <submittedName>
        <fullName evidence="2">Uncharacterized protein</fullName>
    </submittedName>
</protein>
<evidence type="ECO:0000313" key="3">
    <source>
        <dbReference type="Proteomes" id="UP000187203"/>
    </source>
</evidence>
<dbReference type="Proteomes" id="UP000187203">
    <property type="component" value="Unassembled WGS sequence"/>
</dbReference>
<feature type="compositionally biased region" description="Polar residues" evidence="1">
    <location>
        <begin position="21"/>
        <end position="41"/>
    </location>
</feature>
<name>A0A1R3KHX9_9ROSI</name>
<accession>A0A1R3KHX9</accession>
<proteinExistence type="predicted"/>
<sequence>MKDDNTDLTTPSKPPCLSRTAPESSNDNSLVSKGQVANSEN</sequence>
<evidence type="ECO:0000313" key="2">
    <source>
        <dbReference type="EMBL" id="OMP06696.1"/>
    </source>
</evidence>
<evidence type="ECO:0000256" key="1">
    <source>
        <dbReference type="SAM" id="MobiDB-lite"/>
    </source>
</evidence>